<protein>
    <submittedName>
        <fullName evidence="3">Uncharacterized protein</fullName>
    </submittedName>
</protein>
<keyword evidence="2" id="KW-0812">Transmembrane</keyword>
<dbReference type="Proteomes" id="UP001190700">
    <property type="component" value="Unassembled WGS sequence"/>
</dbReference>
<feature type="transmembrane region" description="Helical" evidence="2">
    <location>
        <begin position="50"/>
        <end position="70"/>
    </location>
</feature>
<evidence type="ECO:0000313" key="3">
    <source>
        <dbReference type="EMBL" id="KAK3261012.1"/>
    </source>
</evidence>
<sequence>MPQEVVLENVIPDSQRPVALTASSPLRLPPPKAWVGWHPRPSPEKTVRRTGYYLSVNTALIVTIFILFLASTATIGPLYGGEVDPLLNDDVPSPEPPRVPPAPPSAPSEVAEEQLRREAEAAAQAAAEAARTLVPTLAPTTLGPTAQTLAQPPPPPCARSPPLPHRRPRYAHLGTHCPHPRRLLHHRHRNLHCLGSHSQRPPRDGLWVATTSSTKQRIRVTPGISPGAGWTKHVATATLTGGEASAF</sequence>
<comment type="caution">
    <text evidence="3">The sequence shown here is derived from an EMBL/GenBank/DDBJ whole genome shotgun (WGS) entry which is preliminary data.</text>
</comment>
<evidence type="ECO:0000313" key="4">
    <source>
        <dbReference type="Proteomes" id="UP001190700"/>
    </source>
</evidence>
<keyword evidence="4" id="KW-1185">Reference proteome</keyword>
<reference evidence="3 4" key="1">
    <citation type="journal article" date="2015" name="Genome Biol. Evol.">
        <title>Comparative Genomics of a Bacterivorous Green Alga Reveals Evolutionary Causalities and Consequences of Phago-Mixotrophic Mode of Nutrition.</title>
        <authorList>
            <person name="Burns J.A."/>
            <person name="Paasch A."/>
            <person name="Narechania A."/>
            <person name="Kim E."/>
        </authorList>
    </citation>
    <scope>NUCLEOTIDE SEQUENCE [LARGE SCALE GENOMIC DNA]</scope>
    <source>
        <strain evidence="3 4">PLY_AMNH</strain>
    </source>
</reference>
<gene>
    <name evidence="3" type="ORF">CYMTET_30058</name>
</gene>
<keyword evidence="2" id="KW-0472">Membrane</keyword>
<evidence type="ECO:0000256" key="1">
    <source>
        <dbReference type="SAM" id="MobiDB-lite"/>
    </source>
</evidence>
<organism evidence="3 4">
    <name type="scientific">Cymbomonas tetramitiformis</name>
    <dbReference type="NCBI Taxonomy" id="36881"/>
    <lineage>
        <taxon>Eukaryota</taxon>
        <taxon>Viridiplantae</taxon>
        <taxon>Chlorophyta</taxon>
        <taxon>Pyramimonadophyceae</taxon>
        <taxon>Pyramimonadales</taxon>
        <taxon>Pyramimonadaceae</taxon>
        <taxon>Cymbomonas</taxon>
    </lineage>
</organism>
<dbReference type="EMBL" id="LGRX02017227">
    <property type="protein sequence ID" value="KAK3261012.1"/>
    <property type="molecule type" value="Genomic_DNA"/>
</dbReference>
<feature type="compositionally biased region" description="Pro residues" evidence="1">
    <location>
        <begin position="151"/>
        <end position="163"/>
    </location>
</feature>
<accession>A0AAE0FJV5</accession>
<name>A0AAE0FJV5_9CHLO</name>
<feature type="region of interest" description="Disordered" evidence="1">
    <location>
        <begin position="86"/>
        <end position="166"/>
    </location>
</feature>
<evidence type="ECO:0000256" key="2">
    <source>
        <dbReference type="SAM" id="Phobius"/>
    </source>
</evidence>
<feature type="compositionally biased region" description="Low complexity" evidence="1">
    <location>
        <begin position="121"/>
        <end position="150"/>
    </location>
</feature>
<feature type="compositionally biased region" description="Pro residues" evidence="1">
    <location>
        <begin position="93"/>
        <end position="106"/>
    </location>
</feature>
<proteinExistence type="predicted"/>
<keyword evidence="2" id="KW-1133">Transmembrane helix</keyword>
<dbReference type="AlphaFoldDB" id="A0AAE0FJV5"/>
<feature type="non-terminal residue" evidence="3">
    <location>
        <position position="247"/>
    </location>
</feature>